<dbReference type="GeneID" id="70134335"/>
<evidence type="ECO:0000313" key="6">
    <source>
        <dbReference type="Proteomes" id="UP000758603"/>
    </source>
</evidence>
<dbReference type="Gene3D" id="1.10.8.60">
    <property type="match status" value="2"/>
</dbReference>
<evidence type="ECO:0000256" key="1">
    <source>
        <dbReference type="ARBA" id="ARBA00022741"/>
    </source>
</evidence>
<evidence type="ECO:0000256" key="3">
    <source>
        <dbReference type="ARBA" id="ARBA00023054"/>
    </source>
</evidence>
<keyword evidence="1" id="KW-0547">Nucleotide-binding</keyword>
<sequence length="721" mass="79608">MVAMKKPIEVKVRIQSQELPSQKHAAKVFLNGTLQVENGLQSGQVVYVESVAEPKKRCEAIVWPSTDVNLKGNKSVATLSLALREAASIGLGELIQISDAGKTTAPDAERVVVRDITPDVPAIAEAEKKYWAWTVETLFQEAEFVFPGLKFHKVVGKGYRRSFLVVSVNGSHNNVTKYSPNTRVQWLDEGMDDGEGAHGAPGRLEVTGMPGMKEPLDKLNEFFSDYGVKYSPKIIIDPSCAIVIQGSRGTGKTMLLKQIANTRWGTVKRVKSTDKPHAIQEYFRSAIDEEKPTIILMDNIKTLVGKDKPGASDAILNGLEELAALTERNGKRPDVLVVATCGNYSDDIPDGLQTESTFERHITLTIPDAPARKEIVRYYSPNFSEENFEQFVSDMVDRTHAYTGRDLKKLLHATTHASQRRTGDRSGEQPLTWDDVRQALQEVRPTAMHDITLKPPIVRWNDIGGYQEVKRALRQVFNRPPSHGVQWRPPKGVLMYGPPGCSKTMTAQALATESGFNFFSVKGGELLNMYVGETERSIRNLFQRAREASPSVIFFDEIDSIAGNRSGSGATAGGGVQALGALLSEMDGFEEMGDVFVLAATNKPDSLDPALMRPGRFDETIYVPLPDDQAREAIISRKAQQLRIPSLDIPELARRTNGYSGAELSRLFDKAFMPVDDSGGVDDEPDNGMAVLERAIRRTPKGVTPQMLAHFAAWRLSRNEL</sequence>
<protein>
    <submittedName>
        <fullName evidence="5">P-loop containing nucleoside triphosphate hydrolase protein</fullName>
    </submittedName>
</protein>
<dbReference type="FunFam" id="3.40.50.300:FF:001025">
    <property type="entry name" value="ATPase family, AAA domain-containing 2B"/>
    <property type="match status" value="1"/>
</dbReference>
<dbReference type="OrthoDB" id="27435at2759"/>
<evidence type="ECO:0000256" key="2">
    <source>
        <dbReference type="ARBA" id="ARBA00022840"/>
    </source>
</evidence>
<dbReference type="SUPFAM" id="SSF52540">
    <property type="entry name" value="P-loop containing nucleoside triphosphate hydrolases"/>
    <property type="match status" value="2"/>
</dbReference>
<dbReference type="InterPro" id="IPR003960">
    <property type="entry name" value="ATPase_AAA_CS"/>
</dbReference>
<keyword evidence="5" id="KW-0378">Hydrolase</keyword>
<dbReference type="Gene3D" id="3.40.50.300">
    <property type="entry name" value="P-loop containing nucleotide triphosphate hydrolases"/>
    <property type="match status" value="2"/>
</dbReference>
<dbReference type="PANTHER" id="PTHR23077">
    <property type="entry name" value="AAA-FAMILY ATPASE"/>
    <property type="match status" value="1"/>
</dbReference>
<evidence type="ECO:0000259" key="4">
    <source>
        <dbReference type="SMART" id="SM00382"/>
    </source>
</evidence>
<dbReference type="InterPro" id="IPR003959">
    <property type="entry name" value="ATPase_AAA_core"/>
</dbReference>
<feature type="domain" description="AAA+ ATPase" evidence="4">
    <location>
        <begin position="489"/>
        <end position="627"/>
    </location>
</feature>
<organism evidence="5 6">
    <name type="scientific">Truncatella angustata</name>
    <dbReference type="NCBI Taxonomy" id="152316"/>
    <lineage>
        <taxon>Eukaryota</taxon>
        <taxon>Fungi</taxon>
        <taxon>Dikarya</taxon>
        <taxon>Ascomycota</taxon>
        <taxon>Pezizomycotina</taxon>
        <taxon>Sordariomycetes</taxon>
        <taxon>Xylariomycetidae</taxon>
        <taxon>Amphisphaeriales</taxon>
        <taxon>Sporocadaceae</taxon>
        <taxon>Truncatella</taxon>
    </lineage>
</organism>
<dbReference type="GO" id="GO:0005524">
    <property type="term" value="F:ATP binding"/>
    <property type="evidence" value="ECO:0007669"/>
    <property type="project" value="UniProtKB-KW"/>
</dbReference>
<dbReference type="InterPro" id="IPR027417">
    <property type="entry name" value="P-loop_NTPase"/>
</dbReference>
<keyword evidence="2" id="KW-0067">ATP-binding</keyword>
<dbReference type="EMBL" id="JAGPXC010000001">
    <property type="protein sequence ID" value="KAH6660713.1"/>
    <property type="molecule type" value="Genomic_DNA"/>
</dbReference>
<keyword evidence="6" id="KW-1185">Reference proteome</keyword>
<dbReference type="GO" id="GO:0016887">
    <property type="term" value="F:ATP hydrolysis activity"/>
    <property type="evidence" value="ECO:0007669"/>
    <property type="project" value="InterPro"/>
</dbReference>
<dbReference type="SMART" id="SM00382">
    <property type="entry name" value="AAA"/>
    <property type="match status" value="2"/>
</dbReference>
<dbReference type="PROSITE" id="PS00674">
    <property type="entry name" value="AAA"/>
    <property type="match status" value="1"/>
</dbReference>
<dbReference type="Pfam" id="PF00004">
    <property type="entry name" value="AAA"/>
    <property type="match status" value="2"/>
</dbReference>
<dbReference type="GO" id="GO:0005737">
    <property type="term" value="C:cytoplasm"/>
    <property type="evidence" value="ECO:0007669"/>
    <property type="project" value="TreeGrafter"/>
</dbReference>
<evidence type="ECO:0000313" key="5">
    <source>
        <dbReference type="EMBL" id="KAH6660713.1"/>
    </source>
</evidence>
<keyword evidence="3" id="KW-0175">Coiled coil</keyword>
<dbReference type="PANTHER" id="PTHR23077:SF27">
    <property type="entry name" value="ATPASE FAMILY GENE 2 PROTEIN HOMOLOG A"/>
    <property type="match status" value="1"/>
</dbReference>
<dbReference type="RefSeq" id="XP_045964844.1">
    <property type="nucleotide sequence ID" value="XM_046105444.1"/>
</dbReference>
<comment type="caution">
    <text evidence="5">The sequence shown here is derived from an EMBL/GenBank/DDBJ whole genome shotgun (WGS) entry which is preliminary data.</text>
</comment>
<dbReference type="InterPro" id="IPR050168">
    <property type="entry name" value="AAA_ATPase_domain"/>
</dbReference>
<accession>A0A9P8UYW6</accession>
<dbReference type="AlphaFoldDB" id="A0A9P8UYW6"/>
<feature type="domain" description="AAA+ ATPase" evidence="4">
    <location>
        <begin position="238"/>
        <end position="368"/>
    </location>
</feature>
<reference evidence="5" key="1">
    <citation type="journal article" date="2021" name="Nat. Commun.">
        <title>Genetic determinants of endophytism in the Arabidopsis root mycobiome.</title>
        <authorList>
            <person name="Mesny F."/>
            <person name="Miyauchi S."/>
            <person name="Thiergart T."/>
            <person name="Pickel B."/>
            <person name="Atanasova L."/>
            <person name="Karlsson M."/>
            <person name="Huettel B."/>
            <person name="Barry K.W."/>
            <person name="Haridas S."/>
            <person name="Chen C."/>
            <person name="Bauer D."/>
            <person name="Andreopoulos W."/>
            <person name="Pangilinan J."/>
            <person name="LaButti K."/>
            <person name="Riley R."/>
            <person name="Lipzen A."/>
            <person name="Clum A."/>
            <person name="Drula E."/>
            <person name="Henrissat B."/>
            <person name="Kohler A."/>
            <person name="Grigoriev I.V."/>
            <person name="Martin F.M."/>
            <person name="Hacquard S."/>
        </authorList>
    </citation>
    <scope>NUCLEOTIDE SEQUENCE</scope>
    <source>
        <strain evidence="5">MPI-SDFR-AT-0073</strain>
    </source>
</reference>
<gene>
    <name evidence="5" type="ORF">BKA67DRAFT_617198</name>
</gene>
<dbReference type="Proteomes" id="UP000758603">
    <property type="component" value="Unassembled WGS sequence"/>
</dbReference>
<dbReference type="InterPro" id="IPR003593">
    <property type="entry name" value="AAA+_ATPase"/>
</dbReference>
<name>A0A9P8UYW6_9PEZI</name>
<proteinExistence type="predicted"/>